<dbReference type="EMBL" id="GU722198">
    <property type="protein sequence ID" value="ADJ54306.1"/>
    <property type="molecule type" value="Genomic_DNA"/>
</dbReference>
<evidence type="ECO:0000256" key="1">
    <source>
        <dbReference type="SAM" id="MobiDB-lite"/>
    </source>
</evidence>
<reference evidence="2" key="1">
    <citation type="journal article" date="2010" name="Environ. Microbiol.">
        <title>Metagenomic analyses of novel viruses and plasmids from a cultured environmental sample of hyperthermophilic neutrophiles.</title>
        <authorList>
            <person name="Garrett R.A."/>
            <person name="Prangishvili D."/>
            <person name="Shah S.A."/>
            <person name="Reuter M."/>
            <person name="Stetter K.O."/>
            <person name="Peng X."/>
        </authorList>
    </citation>
    <scope>NUCLEOTIDE SEQUENCE</scope>
    <source>
        <plasmid evidence="2">hyperthermophilic archaeal plasmid 1</plasmid>
    </source>
</reference>
<accession>D9CGF2</accession>
<sequence>MMTVKKRQYRKKKRQLEEERRRIEEERRAEMTDNWDIVDTSENKPSDYWALREMQEEYCKEIYGPENC</sequence>
<gene>
    <name evidence="2" type="ORF">pHA1_gp28</name>
</gene>
<organism evidence="2">
    <name type="scientific">archaeon enrichment culture clone 1(2010)</name>
    <dbReference type="NCBI Taxonomy" id="795325"/>
    <lineage>
        <taxon>Archaea</taxon>
        <taxon>environmental samples</taxon>
    </lineage>
</organism>
<geneLocation type="plasmid" evidence="2">
    <name>hyperthermophilic archaeal plasmid 1</name>
</geneLocation>
<evidence type="ECO:0000313" key="2">
    <source>
        <dbReference type="EMBL" id="ADJ54306.1"/>
    </source>
</evidence>
<feature type="region of interest" description="Disordered" evidence="1">
    <location>
        <begin position="1"/>
        <end position="32"/>
    </location>
</feature>
<name>D9CGF2_9ARCH</name>
<proteinExistence type="predicted"/>
<feature type="compositionally biased region" description="Basic residues" evidence="1">
    <location>
        <begin position="1"/>
        <end position="14"/>
    </location>
</feature>
<keyword evidence="2" id="KW-0614">Plasmid</keyword>
<protein>
    <submittedName>
        <fullName evidence="2">Uncharacterized protein</fullName>
    </submittedName>
</protein>
<feature type="compositionally biased region" description="Basic and acidic residues" evidence="1">
    <location>
        <begin position="15"/>
        <end position="31"/>
    </location>
</feature>
<dbReference type="AlphaFoldDB" id="D9CGF2"/>